<evidence type="ECO:0000313" key="7">
    <source>
        <dbReference type="EMBL" id="CAH9096742.1"/>
    </source>
</evidence>
<protein>
    <recommendedName>
        <fullName evidence="6">HVA22-like protein</fullName>
    </recommendedName>
</protein>
<evidence type="ECO:0000256" key="1">
    <source>
        <dbReference type="ARBA" id="ARBA00004141"/>
    </source>
</evidence>
<keyword evidence="4" id="KW-1133">Transmembrane helix</keyword>
<dbReference type="PANTHER" id="PTHR12300:SF161">
    <property type="entry name" value="RECEPTOR EXPRESSION-ENHANCING PROTEIN"/>
    <property type="match status" value="1"/>
</dbReference>
<keyword evidence="9" id="KW-1185">Reference proteome</keyword>
<proteinExistence type="inferred from homology"/>
<evidence type="ECO:0000256" key="2">
    <source>
        <dbReference type="ARBA" id="ARBA00008573"/>
    </source>
</evidence>
<comment type="similarity">
    <text evidence="2 6">Belongs to the DP1 family.</text>
</comment>
<evidence type="ECO:0000256" key="5">
    <source>
        <dbReference type="ARBA" id="ARBA00023136"/>
    </source>
</evidence>
<comment type="caution">
    <text evidence="7">The sequence shown here is derived from an EMBL/GenBank/DDBJ whole genome shotgun (WGS) entry which is preliminary data.</text>
</comment>
<evidence type="ECO:0000256" key="6">
    <source>
        <dbReference type="RuleBase" id="RU362006"/>
    </source>
</evidence>
<keyword evidence="3" id="KW-0812">Transmembrane</keyword>
<evidence type="ECO:0000256" key="3">
    <source>
        <dbReference type="ARBA" id="ARBA00022692"/>
    </source>
</evidence>
<reference evidence="7" key="1">
    <citation type="submission" date="2022-07" db="EMBL/GenBank/DDBJ databases">
        <authorList>
            <person name="Macas J."/>
            <person name="Novak P."/>
            <person name="Neumann P."/>
        </authorList>
    </citation>
    <scope>NUCLEOTIDE SEQUENCE</scope>
</reference>
<keyword evidence="5" id="KW-0472">Membrane</keyword>
<dbReference type="AlphaFoldDB" id="A0AAV0DFW0"/>
<evidence type="ECO:0000313" key="9">
    <source>
        <dbReference type="Proteomes" id="UP001152523"/>
    </source>
</evidence>
<dbReference type="EMBL" id="CAMAPF010000087">
    <property type="protein sequence ID" value="CAH9096742.1"/>
    <property type="molecule type" value="Genomic_DNA"/>
</dbReference>
<dbReference type="Pfam" id="PF03134">
    <property type="entry name" value="TB2_DP1_HVA22"/>
    <property type="match status" value="1"/>
</dbReference>
<dbReference type="EMBL" id="CAMAPF010000933">
    <property type="protein sequence ID" value="CAH9123918.1"/>
    <property type="molecule type" value="Genomic_DNA"/>
</dbReference>
<gene>
    <name evidence="7" type="ORF">CEPIT_LOCUS13849</name>
    <name evidence="8" type="ORF">CEPIT_LOCUS25599</name>
</gene>
<dbReference type="GO" id="GO:0016020">
    <property type="term" value="C:membrane"/>
    <property type="evidence" value="ECO:0007669"/>
    <property type="project" value="UniProtKB-SubCell"/>
</dbReference>
<dbReference type="InterPro" id="IPR004345">
    <property type="entry name" value="TB2_DP1_HVA22"/>
</dbReference>
<evidence type="ECO:0000256" key="4">
    <source>
        <dbReference type="ARBA" id="ARBA00022989"/>
    </source>
</evidence>
<organism evidence="7 9">
    <name type="scientific">Cuscuta epithymum</name>
    <dbReference type="NCBI Taxonomy" id="186058"/>
    <lineage>
        <taxon>Eukaryota</taxon>
        <taxon>Viridiplantae</taxon>
        <taxon>Streptophyta</taxon>
        <taxon>Embryophyta</taxon>
        <taxon>Tracheophyta</taxon>
        <taxon>Spermatophyta</taxon>
        <taxon>Magnoliopsida</taxon>
        <taxon>eudicotyledons</taxon>
        <taxon>Gunneridae</taxon>
        <taxon>Pentapetalae</taxon>
        <taxon>asterids</taxon>
        <taxon>lamiids</taxon>
        <taxon>Solanales</taxon>
        <taxon>Convolvulaceae</taxon>
        <taxon>Cuscuteae</taxon>
        <taxon>Cuscuta</taxon>
        <taxon>Cuscuta subgen. Cuscuta</taxon>
    </lineage>
</organism>
<dbReference type="Proteomes" id="UP001152523">
    <property type="component" value="Unassembled WGS sequence"/>
</dbReference>
<dbReference type="PANTHER" id="PTHR12300">
    <property type="entry name" value="HVA22-LIKE PROTEINS"/>
    <property type="match status" value="1"/>
</dbReference>
<sequence length="136" mass="15917">MGRRRSDNDNLSSLVQAILVIAKNTPVIALPCISILYPLYSSVQAIDSSSRNDLEQWLTFWMLRFFITSFESTFPIEWLLLWDYLKLAAMCWMVLPFFKGTKYINRNLIRPIFQRRTSFFDNPIHFSASTITGHDD</sequence>
<name>A0AAV0DFW0_9ASTE</name>
<evidence type="ECO:0000313" key="8">
    <source>
        <dbReference type="EMBL" id="CAH9123918.1"/>
    </source>
</evidence>
<comment type="subcellular location">
    <subcellularLocation>
        <location evidence="1 6">Membrane</location>
        <topology evidence="1 6">Multi-pass membrane protein</topology>
    </subcellularLocation>
</comment>
<accession>A0AAV0DFW0</accession>